<dbReference type="Proteomes" id="UP000006377">
    <property type="component" value="Chromosome"/>
</dbReference>
<dbReference type="InterPro" id="IPR041602">
    <property type="entry name" value="Quercetinase_C"/>
</dbReference>
<feature type="binding site" evidence="2">
    <location>
        <position position="57"/>
    </location>
    <ligand>
        <name>Fe cation</name>
        <dbReference type="ChEBI" id="CHEBI:24875"/>
    </ligand>
</feature>
<dbReference type="GO" id="GO:0046872">
    <property type="term" value="F:metal ion binding"/>
    <property type="evidence" value="ECO:0007669"/>
    <property type="project" value="UniProtKB-KW"/>
</dbReference>
<feature type="domain" description="Pirin N-terminal" evidence="4">
    <location>
        <begin position="12"/>
        <end position="118"/>
    </location>
</feature>
<dbReference type="RefSeq" id="WP_012111140.1">
    <property type="nucleotide sequence ID" value="NC_009719.1"/>
</dbReference>
<organism evidence="6 7">
    <name type="scientific">Parvibaculum lavamentivorans (strain DS-1 / DSM 13023 / NCIMB 13966)</name>
    <dbReference type="NCBI Taxonomy" id="402881"/>
    <lineage>
        <taxon>Bacteria</taxon>
        <taxon>Pseudomonadati</taxon>
        <taxon>Pseudomonadota</taxon>
        <taxon>Alphaproteobacteria</taxon>
        <taxon>Hyphomicrobiales</taxon>
        <taxon>Parvibaculaceae</taxon>
        <taxon>Parvibaculum</taxon>
    </lineage>
</organism>
<dbReference type="EMBL" id="CP000774">
    <property type="protein sequence ID" value="ABS63835.1"/>
    <property type="molecule type" value="Genomic_DNA"/>
</dbReference>
<dbReference type="PANTHER" id="PTHR43212">
    <property type="entry name" value="QUERCETIN 2,3-DIOXYGENASE"/>
    <property type="match status" value="1"/>
</dbReference>
<feature type="binding site" evidence="2">
    <location>
        <position position="59"/>
    </location>
    <ligand>
        <name>Fe cation</name>
        <dbReference type="ChEBI" id="CHEBI:24875"/>
    </ligand>
</feature>
<comment type="cofactor">
    <cofactor evidence="2">
        <name>Fe cation</name>
        <dbReference type="ChEBI" id="CHEBI:24875"/>
    </cofactor>
    <text evidence="2">Binds 1 Fe cation per subunit.</text>
</comment>
<dbReference type="PANTHER" id="PTHR43212:SF3">
    <property type="entry name" value="QUERCETIN 2,3-DIOXYGENASE"/>
    <property type="match status" value="1"/>
</dbReference>
<dbReference type="Gene3D" id="2.60.120.10">
    <property type="entry name" value="Jelly Rolls"/>
    <property type="match status" value="2"/>
</dbReference>
<evidence type="ECO:0000256" key="2">
    <source>
        <dbReference type="PIRSR" id="PIRSR006232-1"/>
    </source>
</evidence>
<feature type="domain" description="Quercetin 2,3-dioxygenase C-terminal cupin" evidence="5">
    <location>
        <begin position="151"/>
        <end position="232"/>
    </location>
</feature>
<dbReference type="AlphaFoldDB" id="A7HVA2"/>
<sequence>MIDIRDFNSLGGADHGWLTAKHHFSFANYRDPERFGWGKLRVWNDDLIRAGTGFPPHGHRDMEIITYVREGAITHRDHLNNEGRTVAGDVQVMSAGTGIQHEEWNLEDKDTRIFQIWIEPAKQGLRPRWETASFPKEDRKGRLVPLASGKPDAVAEALWIAQDAEILGATLDAGAEVTHLLGKDRLAYLVPAKGRVEVNGIEVTERSGAAIRDVETLTIRALDDAEFLLVDLPPED</sequence>
<name>A7HVA2_PARL1</name>
<dbReference type="PIRSF" id="PIRSF006232">
    <property type="entry name" value="Pirin"/>
    <property type="match status" value="1"/>
</dbReference>
<feature type="binding site" evidence="2">
    <location>
        <position position="101"/>
    </location>
    <ligand>
        <name>Fe cation</name>
        <dbReference type="ChEBI" id="CHEBI:24875"/>
    </ligand>
</feature>
<feature type="binding site" evidence="2">
    <location>
        <position position="103"/>
    </location>
    <ligand>
        <name>Fe cation</name>
        <dbReference type="ChEBI" id="CHEBI:24875"/>
    </ligand>
</feature>
<evidence type="ECO:0000256" key="3">
    <source>
        <dbReference type="RuleBase" id="RU003457"/>
    </source>
</evidence>
<dbReference type="InterPro" id="IPR011051">
    <property type="entry name" value="RmlC_Cupin_sf"/>
</dbReference>
<keyword evidence="2" id="KW-0479">Metal-binding</keyword>
<dbReference type="InterPro" id="IPR003829">
    <property type="entry name" value="Pirin_N_dom"/>
</dbReference>
<dbReference type="STRING" id="402881.Plav_2221"/>
<evidence type="ECO:0000256" key="1">
    <source>
        <dbReference type="ARBA" id="ARBA00008416"/>
    </source>
</evidence>
<evidence type="ECO:0000259" key="4">
    <source>
        <dbReference type="Pfam" id="PF02678"/>
    </source>
</evidence>
<accession>A7HVA2</accession>
<keyword evidence="2" id="KW-0408">Iron</keyword>
<comment type="similarity">
    <text evidence="1 3">Belongs to the pirin family.</text>
</comment>
<proteinExistence type="inferred from homology"/>
<evidence type="ECO:0000313" key="6">
    <source>
        <dbReference type="EMBL" id="ABS63835.1"/>
    </source>
</evidence>
<dbReference type="Pfam" id="PF02678">
    <property type="entry name" value="Pirin"/>
    <property type="match status" value="1"/>
</dbReference>
<dbReference type="OrthoDB" id="9780903at2"/>
<reference evidence="6 7" key="1">
    <citation type="journal article" date="2011" name="Stand. Genomic Sci.">
        <title>Complete genome sequence of Parvibaculum lavamentivorans type strain (DS-1(T)).</title>
        <authorList>
            <person name="Schleheck D."/>
            <person name="Weiss M."/>
            <person name="Pitluck S."/>
            <person name="Bruce D."/>
            <person name="Land M.L."/>
            <person name="Han S."/>
            <person name="Saunders E."/>
            <person name="Tapia R."/>
            <person name="Detter C."/>
            <person name="Brettin T."/>
            <person name="Han J."/>
            <person name="Woyke T."/>
            <person name="Goodwin L."/>
            <person name="Pennacchio L."/>
            <person name="Nolan M."/>
            <person name="Cook A.M."/>
            <person name="Kjelleberg S."/>
            <person name="Thomas T."/>
        </authorList>
    </citation>
    <scope>NUCLEOTIDE SEQUENCE [LARGE SCALE GENOMIC DNA]</scope>
    <source>
        <strain evidence="7">DS-1 / DSM 13023 / NCIMB 13966</strain>
    </source>
</reference>
<evidence type="ECO:0000259" key="5">
    <source>
        <dbReference type="Pfam" id="PF17954"/>
    </source>
</evidence>
<evidence type="ECO:0000313" key="7">
    <source>
        <dbReference type="Proteomes" id="UP000006377"/>
    </source>
</evidence>
<dbReference type="InterPro" id="IPR014710">
    <property type="entry name" value="RmlC-like_jellyroll"/>
</dbReference>
<dbReference type="CDD" id="cd02910">
    <property type="entry name" value="cupin_Yhhw_N"/>
    <property type="match status" value="1"/>
</dbReference>
<dbReference type="KEGG" id="pla:Plav_2221"/>
<dbReference type="eggNOG" id="COG1741">
    <property type="taxonomic scope" value="Bacteria"/>
</dbReference>
<dbReference type="SUPFAM" id="SSF51182">
    <property type="entry name" value="RmlC-like cupins"/>
    <property type="match status" value="1"/>
</dbReference>
<gene>
    <name evidence="6" type="ordered locus">Plav_2221</name>
</gene>
<protein>
    <submittedName>
        <fullName evidence="6">Pirin domain protein</fullName>
    </submittedName>
</protein>
<dbReference type="Pfam" id="PF17954">
    <property type="entry name" value="Pirin_C_2"/>
    <property type="match status" value="1"/>
</dbReference>
<keyword evidence="7" id="KW-1185">Reference proteome</keyword>
<dbReference type="HOGENOM" id="CLU_064194_2_2_5"/>
<dbReference type="InterPro" id="IPR012093">
    <property type="entry name" value="Pirin"/>
</dbReference>